<evidence type="ECO:0000256" key="4">
    <source>
        <dbReference type="SAM" id="MobiDB-lite"/>
    </source>
</evidence>
<sequence>MDGAKGKIHRIRALFHRLRGKETAEVPLPPRSEENQTCPPGSSTEVEKLHGPSGEEALTQDVVEVESAKSFWDQAAQKLDPRDRQALKEIQEAAANLHKSNKAQDGGDNPSLAELLSAESQRRIEDMENRQWALPRVVADKATDIRDLLSKFLKFARLVKEKGDAFISFDPTGYAKLAWLPFSLLVDFTTVDLEQHYAALEAFSSLSFLIYQYGELEGIYHGRKNRDTELEKCLVDLYAIVLECQVALVHHFQRNGFVRFLRALPAVDGWVDRMKEIGALDGRCRSLIEIQDSRGMPSSNISAAKVEIYVLGSFLWLTSKTETREILKWITDHDPLVHRNLILEKLETNYSDGGKWLFEHDTFTEWMSHNTQHGLQLLWLHGPGRQILWYHQEHEQVSYFYCTKTHGSGSEAVDIMRSIVRQLAWSPKDLQIEEFIREIWRSRQSQEMNKLTVGECKQLLLRLAGRFRSTAIFIDALDECSNPKGTVKVFVSSRDDVGFAINTTFPECLRVNITPASTATDLRHFIERRVQKECERYRLLEANEYSALFQRLIDDLSDRGQLAFRWTELQLSLFFPRGKPFNAEAVEERLQELRERTGLRDLNNTYKEIYEKNTEQAPAYRRDLHLALKWVLACDHPVRIDLLIDAVKAHHEQHGKSASYIDQNYILNVASNLLVMGDDNAVHFAHISVKEYLQTTAEFQGEFSIAQANIQVAESCLAYVLSPDEKFPKYSPYDIMYEKRVFHRYAFSRWPLHCARADEGRQKDPLQIPFQRLMLALPVGKEFESWSLACRDWYSFHLDCVDDAMSIPPSPFFIACACGYLEIVNEVIRQTPGVLQARNKNGRTCLHIAAYYGQVGVAEALLENGGDGNVRTEDEKSQTVLHLAAIRGHTEMVVMLLRKQEDVRVNATDKDCWTALHHAAKHGHAGVIRTLLEERADVDINATAHADSDDFMTLLLNDCWSGRTALHFAVSDSYLEAASVLLDLRDDLNVDLVCLDGTALHLAARSGHIELVNMLLEKRPDLDVNKKDCYGFTALGLAAAGGHAKVVRALLDRRKDLAVNAEDYQSQIALHLAANSGHVEVVQALLDGCDGLEINIQDTAGQTALHLAAKGGYDNVVRTLIEQCDSIGSNITDHEGRTALHLAANGGHAEVIISLLEGCDVLDADKQDTEGYTALHLAANGGHANAARALIEASSGLGINIRDKKGRTALHLAAEDLHVKVIEALLQRDDIDVNAADKDGQTLLSITASFSCAGIIKTLLDKCENANIDTKDKGGWTALHWTLKFSTYYSKYYHATRWGWLIDSAEVVDLLLTHKIAVNAQNKAGETAFYLAAESGHTAVVQALLERCKNIDPNTVDAYGSTALHRATSNGYNDVVKVILQQSPDVDVNMADESGQTVVHIAASEGRLNIIETLLDMCASIEVNAKDHDGGSTALHLAVGNNHPEVVHTLLDKRAEVDVNIADQKGRTALQMAVSGGHVRIVQILLDMRNNLHINKSDDNGKTLLHLAAESQQSAMSLMVLEKCQGIDINKKDASGQTALHRLVKLTQWSYNGRERIDDTAKVVTVLLEKYKTLDVNAKNSDGQTVLHLAAENRLFAVLETILEKREDVNLNAEDNDGQTILHSAASCGAMDYIQTSLARCGEVDTEELNGWTESESDETDAPGEESRIANAGAGIVVESSDPGDESEEVDEYDHPWELRVKITVLLLNRSKDISINARDKQGLTVLHIAAIGRGAILVETLVKHDNIDVNATDCAGRTALHIAAFYNCTEVVKTLFTKRRDTDINACDKDGRTALHIAASKGYTKTAQALIEHGGELDVTLKDAKGCTAEDLAAQAGHAKVVEMLQSVNGTTVVRP</sequence>
<feature type="repeat" description="ANK" evidence="3">
    <location>
        <begin position="1430"/>
        <end position="1462"/>
    </location>
</feature>
<reference evidence="7 8" key="1">
    <citation type="submission" date="2017-10" db="EMBL/GenBank/DDBJ databases">
        <title>Comparative genomics in systemic dimorphic fungi from Ajellomycetaceae.</title>
        <authorList>
            <person name="Munoz J.F."/>
            <person name="Mcewen J.G."/>
            <person name="Clay O.K."/>
            <person name="Cuomo C.A."/>
        </authorList>
    </citation>
    <scope>NUCLEOTIDE SEQUENCE [LARGE SCALE GENOMIC DNA]</scope>
    <source>
        <strain evidence="7 8">UAMH5409</strain>
    </source>
</reference>
<feature type="repeat" description="ANK" evidence="3">
    <location>
        <begin position="1135"/>
        <end position="1157"/>
    </location>
</feature>
<dbReference type="SUPFAM" id="SSF48403">
    <property type="entry name" value="Ankyrin repeat"/>
    <property type="match status" value="4"/>
</dbReference>
<evidence type="ECO:0000313" key="7">
    <source>
        <dbReference type="EMBL" id="PGH10978.1"/>
    </source>
</evidence>
<feature type="repeat" description="ANK" evidence="3">
    <location>
        <begin position="1359"/>
        <end position="1391"/>
    </location>
</feature>
<dbReference type="InterPro" id="IPR002110">
    <property type="entry name" value="Ankyrin_rpt"/>
</dbReference>
<dbReference type="EMBL" id="PDNB01000079">
    <property type="protein sequence ID" value="PGH10978.1"/>
    <property type="molecule type" value="Genomic_DNA"/>
</dbReference>
<dbReference type="SMART" id="SM00248">
    <property type="entry name" value="ANK"/>
    <property type="match status" value="27"/>
</dbReference>
<feature type="repeat" description="ANK" evidence="3">
    <location>
        <begin position="876"/>
        <end position="908"/>
    </location>
</feature>
<feature type="repeat" description="ANK" evidence="3">
    <location>
        <begin position="1100"/>
        <end position="1122"/>
    </location>
</feature>
<dbReference type="Pfam" id="PF13606">
    <property type="entry name" value="Ank_3"/>
    <property type="match status" value="1"/>
</dbReference>
<feature type="compositionally biased region" description="Acidic residues" evidence="4">
    <location>
        <begin position="1655"/>
        <end position="1664"/>
    </location>
</feature>
<name>A0A2B7XQU3_9EURO</name>
<evidence type="ECO:0000256" key="3">
    <source>
        <dbReference type="PROSITE-ProRule" id="PRU00023"/>
    </source>
</evidence>
<dbReference type="InterPro" id="IPR056884">
    <property type="entry name" value="NPHP3-like_N"/>
</dbReference>
<dbReference type="Pfam" id="PF12796">
    <property type="entry name" value="Ank_2"/>
    <property type="match status" value="8"/>
</dbReference>
<comment type="caution">
    <text evidence="7">The sequence shown here is derived from an EMBL/GenBank/DDBJ whole genome shotgun (WGS) entry which is preliminary data.</text>
</comment>
<feature type="region of interest" description="Disordered" evidence="4">
    <location>
        <begin position="1648"/>
        <end position="1673"/>
    </location>
</feature>
<dbReference type="PANTHER" id="PTHR24123:SF33">
    <property type="entry name" value="PROTEIN HOS4"/>
    <property type="match status" value="1"/>
</dbReference>
<keyword evidence="1" id="KW-0677">Repeat</keyword>
<feature type="region of interest" description="Disordered" evidence="4">
    <location>
        <begin position="20"/>
        <end position="57"/>
    </location>
</feature>
<feature type="repeat" description="ANK" evidence="3">
    <location>
        <begin position="1170"/>
        <end position="1202"/>
    </location>
</feature>
<dbReference type="PROSITE" id="PS50088">
    <property type="entry name" value="ANK_REPEAT"/>
    <property type="match status" value="19"/>
</dbReference>
<dbReference type="STRING" id="1447875.A0A2B7XQU3"/>
<feature type="repeat" description="ANK" evidence="3">
    <location>
        <begin position="961"/>
        <end position="990"/>
    </location>
</feature>
<proteinExistence type="predicted"/>
<feature type="repeat" description="ANK" evidence="3">
    <location>
        <begin position="1205"/>
        <end position="1238"/>
    </location>
</feature>
<dbReference type="InterPro" id="IPR031359">
    <property type="entry name" value="NACHT_N"/>
</dbReference>
<evidence type="ECO:0000256" key="2">
    <source>
        <dbReference type="ARBA" id="ARBA00023043"/>
    </source>
</evidence>
<feature type="repeat" description="ANK" evidence="3">
    <location>
        <begin position="1065"/>
        <end position="1087"/>
    </location>
</feature>
<dbReference type="InterPro" id="IPR051165">
    <property type="entry name" value="Multifunctional_ANK_Repeat"/>
</dbReference>
<dbReference type="Pfam" id="PF00023">
    <property type="entry name" value="Ank"/>
    <property type="match status" value="3"/>
</dbReference>
<feature type="repeat" description="ANK" evidence="3">
    <location>
        <begin position="1030"/>
        <end position="1062"/>
    </location>
</feature>
<feature type="domain" description="Nephrocystin 3-like N-terminal" evidence="6">
    <location>
        <begin position="354"/>
        <end position="492"/>
    </location>
</feature>
<feature type="repeat" description="ANK" evidence="3">
    <location>
        <begin position="995"/>
        <end position="1027"/>
    </location>
</feature>
<evidence type="ECO:0000259" key="6">
    <source>
        <dbReference type="Pfam" id="PF24883"/>
    </source>
</evidence>
<dbReference type="Proteomes" id="UP000223968">
    <property type="component" value="Unassembled WGS sequence"/>
</dbReference>
<dbReference type="Pfam" id="PF24883">
    <property type="entry name" value="NPHP3_N"/>
    <property type="match status" value="1"/>
</dbReference>
<keyword evidence="2 3" id="KW-0040">ANK repeat</keyword>
<feature type="repeat" description="ANK" evidence="3">
    <location>
        <begin position="911"/>
        <end position="943"/>
    </location>
</feature>
<evidence type="ECO:0000313" key="8">
    <source>
        <dbReference type="Proteomes" id="UP000223968"/>
    </source>
</evidence>
<feature type="repeat" description="ANK" evidence="3">
    <location>
        <begin position="1791"/>
        <end position="1823"/>
    </location>
</feature>
<feature type="repeat" description="ANK" evidence="3">
    <location>
        <begin position="841"/>
        <end position="873"/>
    </location>
</feature>
<feature type="repeat" description="ANK" evidence="3">
    <location>
        <begin position="1324"/>
        <end position="1356"/>
    </location>
</feature>
<accession>A0A2B7XQU3</accession>
<evidence type="ECO:0000259" key="5">
    <source>
        <dbReference type="Pfam" id="PF17100"/>
    </source>
</evidence>
<feature type="domain" description="NWD NACHT-NTPase N-terminal" evidence="5">
    <location>
        <begin position="70"/>
        <end position="278"/>
    </location>
</feature>
<dbReference type="Gene3D" id="1.25.40.20">
    <property type="entry name" value="Ankyrin repeat-containing domain"/>
    <property type="match status" value="7"/>
</dbReference>
<keyword evidence="8" id="KW-1185">Reference proteome</keyword>
<protein>
    <submittedName>
        <fullName evidence="7">Uncharacterized protein</fullName>
    </submittedName>
</protein>
<feature type="repeat" description="ANK" evidence="3">
    <location>
        <begin position="1756"/>
        <end position="1788"/>
    </location>
</feature>
<dbReference type="PROSITE" id="PS50297">
    <property type="entry name" value="ANK_REP_REGION"/>
    <property type="match status" value="17"/>
</dbReference>
<feature type="repeat" description="ANK" evidence="3">
    <location>
        <begin position="1465"/>
        <end position="1497"/>
    </location>
</feature>
<organism evidence="7 8">
    <name type="scientific">Helicocarpus griseus UAMH5409</name>
    <dbReference type="NCBI Taxonomy" id="1447875"/>
    <lineage>
        <taxon>Eukaryota</taxon>
        <taxon>Fungi</taxon>
        <taxon>Dikarya</taxon>
        <taxon>Ascomycota</taxon>
        <taxon>Pezizomycotina</taxon>
        <taxon>Eurotiomycetes</taxon>
        <taxon>Eurotiomycetidae</taxon>
        <taxon>Onygenales</taxon>
        <taxon>Ajellomycetaceae</taxon>
        <taxon>Helicocarpus</taxon>
    </lineage>
</organism>
<feature type="repeat" description="ANK" evidence="3">
    <location>
        <begin position="1394"/>
        <end position="1426"/>
    </location>
</feature>
<evidence type="ECO:0000256" key="1">
    <source>
        <dbReference type="ARBA" id="ARBA00022737"/>
    </source>
</evidence>
<dbReference type="PANTHER" id="PTHR24123">
    <property type="entry name" value="ANKYRIN REPEAT-CONTAINING"/>
    <property type="match status" value="1"/>
</dbReference>
<dbReference type="OrthoDB" id="7464126at2759"/>
<gene>
    <name evidence="7" type="ORF">AJ79_05129</name>
</gene>
<dbReference type="InterPro" id="IPR036770">
    <property type="entry name" value="Ankyrin_rpt-contain_sf"/>
</dbReference>
<dbReference type="Pfam" id="PF17100">
    <property type="entry name" value="NACHT_N"/>
    <property type="match status" value="1"/>
</dbReference>
<feature type="repeat" description="ANK" evidence="3">
    <location>
        <begin position="1582"/>
        <end position="1614"/>
    </location>
</feature>
<feature type="compositionally biased region" description="Polar residues" evidence="4">
    <location>
        <begin position="35"/>
        <end position="44"/>
    </location>
</feature>